<dbReference type="Proteomes" id="UP000318758">
    <property type="component" value="Chromosome"/>
</dbReference>
<keyword evidence="2" id="KW-1185">Reference proteome</keyword>
<dbReference type="EMBL" id="CP041153">
    <property type="protein sequence ID" value="QDF74757.1"/>
    <property type="molecule type" value="Genomic_DNA"/>
</dbReference>
<evidence type="ECO:0000313" key="1">
    <source>
        <dbReference type="EMBL" id="QDF74757.1"/>
    </source>
</evidence>
<protein>
    <recommendedName>
        <fullName evidence="3">Phage protein</fullName>
    </recommendedName>
</protein>
<sequence length="127" mass="14892">MSAISQIVEKLQKFPELDYEQSEDFISVNPPNGFNVWLTENENSFTVGFAGWHEDFSEIEDALNCFAFGLSDKCRLKVYKRGSSEYKWIVQALRENEWYDDSETGLLFFPFWRKKQVMILQNTVIGN</sequence>
<evidence type="ECO:0000313" key="2">
    <source>
        <dbReference type="Proteomes" id="UP000318758"/>
    </source>
</evidence>
<gene>
    <name evidence="1" type="ORF">FGA12_06085</name>
</gene>
<name>A0ABX5WJQ8_9GAMM</name>
<accession>A0ABX5WJQ8</accession>
<dbReference type="RefSeq" id="WP_033537584.1">
    <property type="nucleotide sequence ID" value="NZ_CP041153.1"/>
</dbReference>
<organism evidence="1 2">
    <name type="scientific">Shewanella marisflavi</name>
    <dbReference type="NCBI Taxonomy" id="260364"/>
    <lineage>
        <taxon>Bacteria</taxon>
        <taxon>Pseudomonadati</taxon>
        <taxon>Pseudomonadota</taxon>
        <taxon>Gammaproteobacteria</taxon>
        <taxon>Alteromonadales</taxon>
        <taxon>Shewanellaceae</taxon>
        <taxon>Shewanella</taxon>
    </lineage>
</organism>
<evidence type="ECO:0008006" key="3">
    <source>
        <dbReference type="Google" id="ProtNLM"/>
    </source>
</evidence>
<reference evidence="1 2" key="1">
    <citation type="submission" date="2019-06" db="EMBL/GenBank/DDBJ databases">
        <title>Complete genome of Shewanella marisflavi ECSMB14101, a mussel settlement-inducing bacterium isolated from East China Sea.</title>
        <authorList>
            <person name="Yang J."/>
            <person name="Liang X."/>
            <person name="Chang R."/>
            <person name="Peng L."/>
        </authorList>
    </citation>
    <scope>NUCLEOTIDE SEQUENCE [LARGE SCALE GENOMIC DNA]</scope>
    <source>
        <strain evidence="1 2">ECSMB14101</strain>
    </source>
</reference>
<proteinExistence type="predicted"/>